<dbReference type="InterPro" id="IPR029063">
    <property type="entry name" value="SAM-dependent_MTases_sf"/>
</dbReference>
<dbReference type="AlphaFoldDB" id="A0A6N8CRL7"/>
<keyword evidence="8 14" id="KW-0808">Transferase</keyword>
<dbReference type="GO" id="GO:0003723">
    <property type="term" value="F:RNA binding"/>
    <property type="evidence" value="ECO:0007669"/>
    <property type="project" value="UniProtKB-UniRule"/>
</dbReference>
<evidence type="ECO:0000256" key="4">
    <source>
        <dbReference type="ARBA" id="ARBA00012140"/>
    </source>
</evidence>
<dbReference type="PRINTS" id="PR02008">
    <property type="entry name" value="RCMTFAMILY"/>
</dbReference>
<gene>
    <name evidence="16" type="primary">rsmB</name>
    <name evidence="16" type="ORF">GMB86_09915</name>
</gene>
<accession>A0A6N8CRL7</accession>
<dbReference type="RefSeq" id="WP_155219204.1">
    <property type="nucleotide sequence ID" value="NZ_WNHB01000014.1"/>
</dbReference>
<dbReference type="InterPro" id="IPR004573">
    <property type="entry name" value="rRNA_ssu_MeTfrase_B"/>
</dbReference>
<feature type="binding site" evidence="14">
    <location>
        <position position="329"/>
    </location>
    <ligand>
        <name>S-adenosyl-L-methionine</name>
        <dbReference type="ChEBI" id="CHEBI:59789"/>
    </ligand>
</feature>
<evidence type="ECO:0000256" key="10">
    <source>
        <dbReference type="ARBA" id="ARBA00022884"/>
    </source>
</evidence>
<dbReference type="SUPFAM" id="SSF48013">
    <property type="entry name" value="NusB-like"/>
    <property type="match status" value="1"/>
</dbReference>
<evidence type="ECO:0000313" key="16">
    <source>
        <dbReference type="EMBL" id="MTT32320.1"/>
    </source>
</evidence>
<feature type="binding site" evidence="14">
    <location>
        <position position="310"/>
    </location>
    <ligand>
        <name>S-adenosyl-L-methionine</name>
        <dbReference type="ChEBI" id="CHEBI:59789"/>
    </ligand>
</feature>
<dbReference type="InterPro" id="IPR018314">
    <property type="entry name" value="RsmB/NOL1/NOP2-like_CS"/>
</dbReference>
<dbReference type="InterPro" id="IPR023267">
    <property type="entry name" value="RCMT"/>
</dbReference>
<name>A0A6N8CRL7_9BACI</name>
<comment type="similarity">
    <text evidence="3 14">Belongs to the class I-like SAM-binding methyltransferase superfamily. RsmB/NOP family.</text>
</comment>
<evidence type="ECO:0000256" key="12">
    <source>
        <dbReference type="ARBA" id="ARBA00031088"/>
    </source>
</evidence>
<proteinExistence type="inferred from homology"/>
<dbReference type="GO" id="GO:0008649">
    <property type="term" value="F:rRNA methyltransferase activity"/>
    <property type="evidence" value="ECO:0007669"/>
    <property type="project" value="InterPro"/>
</dbReference>
<dbReference type="GO" id="GO:0005737">
    <property type="term" value="C:cytoplasm"/>
    <property type="evidence" value="ECO:0007669"/>
    <property type="project" value="UniProtKB-SubCell"/>
</dbReference>
<evidence type="ECO:0000256" key="5">
    <source>
        <dbReference type="ARBA" id="ARBA00022490"/>
    </source>
</evidence>
<evidence type="ECO:0000256" key="6">
    <source>
        <dbReference type="ARBA" id="ARBA00022552"/>
    </source>
</evidence>
<dbReference type="GO" id="GO:0006355">
    <property type="term" value="P:regulation of DNA-templated transcription"/>
    <property type="evidence" value="ECO:0007669"/>
    <property type="project" value="InterPro"/>
</dbReference>
<feature type="binding site" evidence="14">
    <location>
        <begin position="259"/>
        <end position="265"/>
    </location>
    <ligand>
        <name>S-adenosyl-L-methionine</name>
        <dbReference type="ChEBI" id="CHEBI:59789"/>
    </ligand>
</feature>
<reference evidence="16 17" key="1">
    <citation type="submission" date="2019-11" db="EMBL/GenBank/DDBJ databases">
        <title>Terrilactibacillus tamarindus sp. nov. BCM23-1 isolated from bark of Tamarindus indica.</title>
        <authorList>
            <person name="Kingkaew E."/>
            <person name="Tanasupawat S."/>
        </authorList>
    </citation>
    <scope>NUCLEOTIDE SEQUENCE [LARGE SCALE GENOMIC DNA]</scope>
    <source>
        <strain evidence="16 17">BCM23-1</strain>
    </source>
</reference>
<dbReference type="EMBL" id="WNHB01000014">
    <property type="protein sequence ID" value="MTT32320.1"/>
    <property type="molecule type" value="Genomic_DNA"/>
</dbReference>
<dbReference type="PANTHER" id="PTHR22807">
    <property type="entry name" value="NOP2 YEAST -RELATED NOL1/NOP2/FMU SUN DOMAIN-CONTAINING"/>
    <property type="match status" value="1"/>
</dbReference>
<feature type="domain" description="SAM-dependent MTase RsmB/NOP-type" evidence="15">
    <location>
        <begin position="170"/>
        <end position="448"/>
    </location>
</feature>
<dbReference type="InterPro" id="IPR054728">
    <property type="entry name" value="RsmB-like_ferredoxin"/>
</dbReference>
<evidence type="ECO:0000256" key="9">
    <source>
        <dbReference type="ARBA" id="ARBA00022691"/>
    </source>
</evidence>
<dbReference type="FunFam" id="3.30.70.1170:FF:000003">
    <property type="entry name" value="16S rRNA (Cytosine(967)-C(5))-methyltransferase RsmB"/>
    <property type="match status" value="1"/>
</dbReference>
<dbReference type="NCBIfam" id="TIGR00563">
    <property type="entry name" value="rsmB"/>
    <property type="match status" value="1"/>
</dbReference>
<comment type="function">
    <text evidence="1">Specifically methylates the cytosine at position 967 (m5C967) of 16S rRNA.</text>
</comment>
<dbReference type="Pfam" id="PF22458">
    <property type="entry name" value="RsmF-B_ferredox"/>
    <property type="match status" value="1"/>
</dbReference>
<protein>
    <recommendedName>
        <fullName evidence="4">16S rRNA (cytosine(967)-C(5))-methyltransferase</fullName>
        <ecNumber evidence="4">2.1.1.176</ecNumber>
    </recommendedName>
    <alternativeName>
        <fullName evidence="11">16S rRNA m5C967 methyltransferase</fullName>
    </alternativeName>
    <alternativeName>
        <fullName evidence="12">rRNA (cytosine-C(5)-)-methyltransferase RsmB</fullName>
    </alternativeName>
</protein>
<dbReference type="SUPFAM" id="SSF53335">
    <property type="entry name" value="S-adenosyl-L-methionine-dependent methyltransferases"/>
    <property type="match status" value="1"/>
</dbReference>
<feature type="binding site" evidence="14">
    <location>
        <position position="283"/>
    </location>
    <ligand>
        <name>S-adenosyl-L-methionine</name>
        <dbReference type="ChEBI" id="CHEBI:59789"/>
    </ligand>
</feature>
<keyword evidence="5" id="KW-0963">Cytoplasm</keyword>
<keyword evidence="10 14" id="KW-0694">RNA-binding</keyword>
<dbReference type="InterPro" id="IPR035926">
    <property type="entry name" value="NusB-like_sf"/>
</dbReference>
<sequence length="450" mass="51242">MGKPMAREIALDVLLKIEKQHAYSQLALNEAIEKQELKPQDRALITQIVYGVLQWKIRLNYILENYVNSKRKRDDWVNLLLLMSIYQKEFLTKIPDHAIVNEAVVIARKRGHQGISGFVNGVLRQYLRQGSPDLSKIEPEVKRLSIIYSHPEWLIKQWTDDFGKEAALNICQANNQPPNMTIRVNTLNMSKSELINQLSKEGIEAVEGELSPYALVIEKGRILKSPLLQEGAFTVQDESSMLVADVVHAKPGMRVLDACAGPGGKTSHIAELMENQGEIVAFDLHKHKTRLIDQHANRLGLSIIHTMALDAREAQTQFKNESFDRILVDAPCTGLGVIRHKPEIKWEKKNTDVERIVNIQKDIIQQVAPLLKKGGRLIYSTCTIDKRENEKVIYDFLSKNSEFEWDQEGIAHLPKKLKNNLIDDQSMIQILPSDYGTDGFFICCLRRKNP</sequence>
<evidence type="ECO:0000256" key="14">
    <source>
        <dbReference type="PROSITE-ProRule" id="PRU01023"/>
    </source>
</evidence>
<keyword evidence="17" id="KW-1185">Reference proteome</keyword>
<evidence type="ECO:0000256" key="3">
    <source>
        <dbReference type="ARBA" id="ARBA00007494"/>
    </source>
</evidence>
<dbReference type="InterPro" id="IPR001678">
    <property type="entry name" value="MeTrfase_RsmB-F_NOP2_dom"/>
</dbReference>
<dbReference type="InterPro" id="IPR006027">
    <property type="entry name" value="NusB_RsmB_TIM44"/>
</dbReference>
<dbReference type="Gene3D" id="3.30.70.1170">
    <property type="entry name" value="Sun protein, domain 3"/>
    <property type="match status" value="1"/>
</dbReference>
<organism evidence="16 17">
    <name type="scientific">Terrilactibacillus tamarindi</name>
    <dbReference type="NCBI Taxonomy" id="2599694"/>
    <lineage>
        <taxon>Bacteria</taxon>
        <taxon>Bacillati</taxon>
        <taxon>Bacillota</taxon>
        <taxon>Bacilli</taxon>
        <taxon>Bacillales</taxon>
        <taxon>Bacillaceae</taxon>
        <taxon>Terrilactibacillus</taxon>
    </lineage>
</organism>
<dbReference type="Pfam" id="PF01029">
    <property type="entry name" value="NusB"/>
    <property type="match status" value="1"/>
</dbReference>
<dbReference type="CDD" id="cd02440">
    <property type="entry name" value="AdoMet_MTases"/>
    <property type="match status" value="1"/>
</dbReference>
<dbReference type="OrthoDB" id="9810297at2"/>
<dbReference type="InterPro" id="IPR049560">
    <property type="entry name" value="MeTrfase_RsmB-F_NOP2_cat"/>
</dbReference>
<dbReference type="PROSITE" id="PS01153">
    <property type="entry name" value="NOL1_NOP2_SUN"/>
    <property type="match status" value="1"/>
</dbReference>
<evidence type="ECO:0000256" key="7">
    <source>
        <dbReference type="ARBA" id="ARBA00022603"/>
    </source>
</evidence>
<keyword evidence="6" id="KW-0698">rRNA processing</keyword>
<dbReference type="EC" id="2.1.1.176" evidence="4"/>
<dbReference type="Gene3D" id="3.40.50.150">
    <property type="entry name" value="Vaccinia Virus protein VP39"/>
    <property type="match status" value="1"/>
</dbReference>
<evidence type="ECO:0000256" key="11">
    <source>
        <dbReference type="ARBA" id="ARBA00030399"/>
    </source>
</evidence>
<dbReference type="Pfam" id="PF01189">
    <property type="entry name" value="Methyltr_RsmB-F"/>
    <property type="match status" value="1"/>
</dbReference>
<feature type="active site" description="Nucleophile" evidence="14">
    <location>
        <position position="382"/>
    </location>
</feature>
<dbReference type="NCBIfam" id="NF011494">
    <property type="entry name" value="PRK14902.1"/>
    <property type="match status" value="1"/>
</dbReference>
<dbReference type="Gene3D" id="1.10.940.10">
    <property type="entry name" value="NusB-like"/>
    <property type="match status" value="1"/>
</dbReference>
<evidence type="ECO:0000256" key="2">
    <source>
        <dbReference type="ARBA" id="ARBA00004496"/>
    </source>
</evidence>
<dbReference type="FunFam" id="1.10.940.10:FF:000006">
    <property type="entry name" value="16S rRNA (Cytosine(967)-C(5))-methyltransferase RsmB"/>
    <property type="match status" value="1"/>
</dbReference>
<dbReference type="PANTHER" id="PTHR22807:SF53">
    <property type="entry name" value="RIBOSOMAL RNA SMALL SUBUNIT METHYLTRANSFERASE B-RELATED"/>
    <property type="match status" value="1"/>
</dbReference>
<comment type="subcellular location">
    <subcellularLocation>
        <location evidence="2">Cytoplasm</location>
    </subcellularLocation>
</comment>
<keyword evidence="9 14" id="KW-0949">S-adenosyl-L-methionine</keyword>
<dbReference type="Proteomes" id="UP000440978">
    <property type="component" value="Unassembled WGS sequence"/>
</dbReference>
<comment type="catalytic activity">
    <reaction evidence="13">
        <text>cytidine(967) in 16S rRNA + S-adenosyl-L-methionine = 5-methylcytidine(967) in 16S rRNA + S-adenosyl-L-homocysteine + H(+)</text>
        <dbReference type="Rhea" id="RHEA:42748"/>
        <dbReference type="Rhea" id="RHEA-COMP:10219"/>
        <dbReference type="Rhea" id="RHEA-COMP:10220"/>
        <dbReference type="ChEBI" id="CHEBI:15378"/>
        <dbReference type="ChEBI" id="CHEBI:57856"/>
        <dbReference type="ChEBI" id="CHEBI:59789"/>
        <dbReference type="ChEBI" id="CHEBI:74483"/>
        <dbReference type="ChEBI" id="CHEBI:82748"/>
        <dbReference type="EC" id="2.1.1.176"/>
    </reaction>
</comment>
<dbReference type="PROSITE" id="PS51686">
    <property type="entry name" value="SAM_MT_RSMB_NOP"/>
    <property type="match status" value="1"/>
</dbReference>
<evidence type="ECO:0000259" key="15">
    <source>
        <dbReference type="PROSITE" id="PS51686"/>
    </source>
</evidence>
<keyword evidence="7 14" id="KW-0489">Methyltransferase</keyword>
<dbReference type="FunFam" id="3.40.50.150:FF:000257">
    <property type="entry name" value="16S rRNA methyltransferase"/>
    <property type="match status" value="1"/>
</dbReference>
<evidence type="ECO:0000256" key="13">
    <source>
        <dbReference type="ARBA" id="ARBA00047283"/>
    </source>
</evidence>
<evidence type="ECO:0000256" key="1">
    <source>
        <dbReference type="ARBA" id="ARBA00002724"/>
    </source>
</evidence>
<evidence type="ECO:0000313" key="17">
    <source>
        <dbReference type="Proteomes" id="UP000440978"/>
    </source>
</evidence>
<evidence type="ECO:0000256" key="8">
    <source>
        <dbReference type="ARBA" id="ARBA00022679"/>
    </source>
</evidence>
<comment type="caution">
    <text evidence="16">The sequence shown here is derived from an EMBL/GenBank/DDBJ whole genome shotgun (WGS) entry which is preliminary data.</text>
</comment>